<evidence type="ECO:0000313" key="9">
    <source>
        <dbReference type="EMBL" id="MUG69857.1"/>
    </source>
</evidence>
<comment type="similarity">
    <text evidence="2">Belongs to the PsiE family.</text>
</comment>
<evidence type="ECO:0000256" key="2">
    <source>
        <dbReference type="ARBA" id="ARBA00005632"/>
    </source>
</evidence>
<dbReference type="PANTHER" id="PTHR37819:SF1">
    <property type="entry name" value="PROTEIN PSIE"/>
    <property type="match status" value="1"/>
</dbReference>
<dbReference type="InterPro" id="IPR020948">
    <property type="entry name" value="P_starv_induced_PsiE-like"/>
</dbReference>
<proteinExistence type="inferred from homology"/>
<dbReference type="Pfam" id="PF06146">
    <property type="entry name" value="PsiE"/>
    <property type="match status" value="1"/>
</dbReference>
<evidence type="ECO:0000313" key="10">
    <source>
        <dbReference type="Proteomes" id="UP000450917"/>
    </source>
</evidence>
<feature type="transmembrane region" description="Helical" evidence="8">
    <location>
        <begin position="101"/>
        <end position="119"/>
    </location>
</feature>
<evidence type="ECO:0000256" key="8">
    <source>
        <dbReference type="SAM" id="Phobius"/>
    </source>
</evidence>
<keyword evidence="7 8" id="KW-0472">Membrane</keyword>
<keyword evidence="6 8" id="KW-1133">Transmembrane helix</keyword>
<dbReference type="GO" id="GO:0016036">
    <property type="term" value="P:cellular response to phosphate starvation"/>
    <property type="evidence" value="ECO:0007669"/>
    <property type="project" value="InterPro"/>
</dbReference>
<gene>
    <name evidence="9" type="ORF">GNP93_04095</name>
</gene>
<organism evidence="9 10">
    <name type="scientific">Paenibacillus validus</name>
    <dbReference type="NCBI Taxonomy" id="44253"/>
    <lineage>
        <taxon>Bacteria</taxon>
        <taxon>Bacillati</taxon>
        <taxon>Bacillota</taxon>
        <taxon>Bacilli</taxon>
        <taxon>Bacillales</taxon>
        <taxon>Paenibacillaceae</taxon>
        <taxon>Paenibacillus</taxon>
    </lineage>
</organism>
<keyword evidence="4" id="KW-1003">Cell membrane</keyword>
<dbReference type="InterPro" id="IPR009315">
    <property type="entry name" value="P_starv_induced_PsiE"/>
</dbReference>
<name>A0A7X2Z7U7_9BACL</name>
<sequence length="126" mass="14886">MNNRILNTFQFILNGSLIILGIILTFLMIRELWVILLSTIQTTLDIHIILQEILAFFLYFAFVSMIVKYFRENYHFPIRYLLYIGITGTLRFIIVNRDHPMENLILSFVILVLMIAYSLKITSSQH</sequence>
<feature type="transmembrane region" description="Helical" evidence="8">
    <location>
        <begin position="77"/>
        <end position="95"/>
    </location>
</feature>
<dbReference type="EMBL" id="WNZX01000002">
    <property type="protein sequence ID" value="MUG69857.1"/>
    <property type="molecule type" value="Genomic_DNA"/>
</dbReference>
<dbReference type="RefSeq" id="WP_155614070.1">
    <property type="nucleotide sequence ID" value="NZ_WNZX01000002.1"/>
</dbReference>
<keyword evidence="10" id="KW-1185">Reference proteome</keyword>
<protein>
    <recommendedName>
        <fullName evidence="3">Protein PsiE</fullName>
    </recommendedName>
</protein>
<evidence type="ECO:0000256" key="5">
    <source>
        <dbReference type="ARBA" id="ARBA00022692"/>
    </source>
</evidence>
<dbReference type="PANTHER" id="PTHR37819">
    <property type="entry name" value="PROTEIN PSIE"/>
    <property type="match status" value="1"/>
</dbReference>
<comment type="caution">
    <text evidence="9">The sequence shown here is derived from an EMBL/GenBank/DDBJ whole genome shotgun (WGS) entry which is preliminary data.</text>
</comment>
<comment type="subcellular location">
    <subcellularLocation>
        <location evidence="1">Cell inner membrane</location>
        <topology evidence="1">Multi-pass membrane protein</topology>
    </subcellularLocation>
</comment>
<reference evidence="9 10" key="1">
    <citation type="submission" date="2019-11" db="EMBL/GenBank/DDBJ databases">
        <title>Draft genome sequences of five Paenibacillus species of dairy origin.</title>
        <authorList>
            <person name="Olajide A.M."/>
            <person name="Chen S."/>
            <person name="Lapointe G."/>
        </authorList>
    </citation>
    <scope>NUCLEOTIDE SEQUENCE [LARGE SCALE GENOMIC DNA]</scope>
    <source>
        <strain evidence="9 10">2CS3</strain>
    </source>
</reference>
<evidence type="ECO:0000256" key="7">
    <source>
        <dbReference type="ARBA" id="ARBA00023136"/>
    </source>
</evidence>
<dbReference type="GO" id="GO:0005886">
    <property type="term" value="C:plasma membrane"/>
    <property type="evidence" value="ECO:0007669"/>
    <property type="project" value="UniProtKB-SubCell"/>
</dbReference>
<keyword evidence="5 8" id="KW-0812">Transmembrane</keyword>
<accession>A0A7X2Z7U7</accession>
<dbReference type="AlphaFoldDB" id="A0A7X2Z7U7"/>
<evidence type="ECO:0000256" key="6">
    <source>
        <dbReference type="ARBA" id="ARBA00022989"/>
    </source>
</evidence>
<evidence type="ECO:0000256" key="4">
    <source>
        <dbReference type="ARBA" id="ARBA00022475"/>
    </source>
</evidence>
<evidence type="ECO:0000256" key="1">
    <source>
        <dbReference type="ARBA" id="ARBA00004429"/>
    </source>
</evidence>
<dbReference type="Proteomes" id="UP000450917">
    <property type="component" value="Unassembled WGS sequence"/>
</dbReference>
<evidence type="ECO:0000256" key="3">
    <source>
        <dbReference type="ARBA" id="ARBA00021903"/>
    </source>
</evidence>
<feature type="transmembrane region" description="Helical" evidence="8">
    <location>
        <begin position="48"/>
        <end position="70"/>
    </location>
</feature>
<feature type="transmembrane region" description="Helical" evidence="8">
    <location>
        <begin position="12"/>
        <end position="36"/>
    </location>
</feature>
<dbReference type="PIRSF" id="PIRSF029598">
    <property type="entry name" value="PsiE"/>
    <property type="match status" value="1"/>
</dbReference>